<dbReference type="SUPFAM" id="SSF52518">
    <property type="entry name" value="Thiamin diphosphate-binding fold (THDP-binding)"/>
    <property type="match status" value="2"/>
</dbReference>
<dbReference type="GO" id="GO:0016114">
    <property type="term" value="P:terpenoid biosynthetic process"/>
    <property type="evidence" value="ECO:0007669"/>
    <property type="project" value="UniProtKB-UniRule"/>
</dbReference>
<dbReference type="HAMAP" id="MF_00315">
    <property type="entry name" value="DXP_synth"/>
    <property type="match status" value="1"/>
</dbReference>
<dbReference type="CDD" id="cd07033">
    <property type="entry name" value="TPP_PYR_DXS_TK_like"/>
    <property type="match status" value="1"/>
</dbReference>
<dbReference type="GO" id="GO:0030976">
    <property type="term" value="F:thiamine pyrophosphate binding"/>
    <property type="evidence" value="ECO:0007669"/>
    <property type="project" value="UniProtKB-UniRule"/>
</dbReference>
<dbReference type="SMART" id="SM00861">
    <property type="entry name" value="Transket_pyr"/>
    <property type="match status" value="1"/>
</dbReference>
<evidence type="ECO:0000313" key="12">
    <source>
        <dbReference type="EMBL" id="MBU3827433.1"/>
    </source>
</evidence>
<reference evidence="12" key="1">
    <citation type="journal article" date="2021" name="PeerJ">
        <title>Extensive microbial diversity within the chicken gut microbiome revealed by metagenomics and culture.</title>
        <authorList>
            <person name="Gilroy R."/>
            <person name="Ravi A."/>
            <person name="Getino M."/>
            <person name="Pursley I."/>
            <person name="Horton D.L."/>
            <person name="Alikhan N.F."/>
            <person name="Baker D."/>
            <person name="Gharbi K."/>
            <person name="Hall N."/>
            <person name="Watson M."/>
            <person name="Adriaenssens E.M."/>
            <person name="Foster-Nyarko E."/>
            <person name="Jarju S."/>
            <person name="Secka A."/>
            <person name="Antonio M."/>
            <person name="Oren A."/>
            <person name="Chaudhuri R.R."/>
            <person name="La Ragione R."/>
            <person name="Hildebrand F."/>
            <person name="Pallen M.J."/>
        </authorList>
    </citation>
    <scope>NUCLEOTIDE SEQUENCE</scope>
    <source>
        <strain evidence="12">687</strain>
    </source>
</reference>
<dbReference type="InterPro" id="IPR009014">
    <property type="entry name" value="Transketo_C/PFOR_II"/>
</dbReference>
<evidence type="ECO:0000256" key="10">
    <source>
        <dbReference type="HAMAP-Rule" id="MF_00315"/>
    </source>
</evidence>
<evidence type="ECO:0000313" key="13">
    <source>
        <dbReference type="Proteomes" id="UP000824150"/>
    </source>
</evidence>
<dbReference type="InterPro" id="IPR005475">
    <property type="entry name" value="Transketolase-like_Pyr-bd"/>
</dbReference>
<evidence type="ECO:0000256" key="9">
    <source>
        <dbReference type="ARBA" id="ARBA00023229"/>
    </source>
</evidence>
<comment type="pathway">
    <text evidence="1 10">Metabolic intermediate biosynthesis; 1-deoxy-D-xylulose 5-phosphate biosynthesis; 1-deoxy-D-xylulose 5-phosphate from D-glyceraldehyde 3-phosphate and pyruvate: step 1/1.</text>
</comment>
<comment type="cofactor">
    <cofactor evidence="10">
        <name>Mg(2+)</name>
        <dbReference type="ChEBI" id="CHEBI:18420"/>
    </cofactor>
    <text evidence="10">Binds 1 Mg(2+) ion per subunit.</text>
</comment>
<dbReference type="NCBIfam" id="NF003933">
    <property type="entry name" value="PRK05444.2-2"/>
    <property type="match status" value="1"/>
</dbReference>
<dbReference type="EC" id="2.2.1.7" evidence="10"/>
<comment type="caution">
    <text evidence="12">The sequence shown here is derived from an EMBL/GenBank/DDBJ whole genome shotgun (WGS) entry which is preliminary data.</text>
</comment>
<dbReference type="PROSITE" id="PS00802">
    <property type="entry name" value="TRANSKETOLASE_2"/>
    <property type="match status" value="1"/>
</dbReference>
<keyword evidence="5 10" id="KW-0479">Metal-binding</keyword>
<dbReference type="InterPro" id="IPR029061">
    <property type="entry name" value="THDP-binding"/>
</dbReference>
<dbReference type="GO" id="GO:0019288">
    <property type="term" value="P:isopentenyl diphosphate biosynthetic process, methylerythritol 4-phosphate pathway"/>
    <property type="evidence" value="ECO:0007669"/>
    <property type="project" value="TreeGrafter"/>
</dbReference>
<organism evidence="12 13">
    <name type="scientific">Candidatus Anaerobiospirillum merdipullorum</name>
    <dbReference type="NCBI Taxonomy" id="2838450"/>
    <lineage>
        <taxon>Bacteria</taxon>
        <taxon>Pseudomonadati</taxon>
        <taxon>Pseudomonadota</taxon>
        <taxon>Gammaproteobacteria</taxon>
        <taxon>Aeromonadales</taxon>
        <taxon>Succinivibrionaceae</taxon>
        <taxon>Anaerobiospirillum</taxon>
    </lineage>
</organism>
<feature type="binding site" evidence="10">
    <location>
        <position position="283"/>
    </location>
    <ligand>
        <name>thiamine diphosphate</name>
        <dbReference type="ChEBI" id="CHEBI:58937"/>
    </ligand>
</feature>
<keyword evidence="4 10" id="KW-0808">Transferase</keyword>
<evidence type="ECO:0000256" key="4">
    <source>
        <dbReference type="ARBA" id="ARBA00022679"/>
    </source>
</evidence>
<feature type="binding site" evidence="10">
    <location>
        <position position="365"/>
    </location>
    <ligand>
        <name>thiamine diphosphate</name>
        <dbReference type="ChEBI" id="CHEBI:58937"/>
    </ligand>
</feature>
<feature type="binding site" evidence="10">
    <location>
        <begin position="115"/>
        <end position="117"/>
    </location>
    <ligand>
        <name>thiamine diphosphate</name>
        <dbReference type="ChEBI" id="CHEBI:58937"/>
    </ligand>
</feature>
<dbReference type="Pfam" id="PF13292">
    <property type="entry name" value="DXP_synthase_N"/>
    <property type="match status" value="1"/>
</dbReference>
<dbReference type="GO" id="GO:0009228">
    <property type="term" value="P:thiamine biosynthetic process"/>
    <property type="evidence" value="ECO:0007669"/>
    <property type="project" value="UniProtKB-UniRule"/>
</dbReference>
<comment type="function">
    <text evidence="10">Catalyzes the acyloin condensation reaction between C atoms 2 and 3 of pyruvate and glyceraldehyde 3-phosphate to yield 1-deoxy-D-xylulose-5-phosphate (DXP).</text>
</comment>
<keyword evidence="7 10" id="KW-0784">Thiamine biosynthesis</keyword>
<feature type="binding site" evidence="10">
    <location>
        <begin position="147"/>
        <end position="148"/>
    </location>
    <ligand>
        <name>thiamine diphosphate</name>
        <dbReference type="ChEBI" id="CHEBI:58937"/>
    </ligand>
</feature>
<dbReference type="PANTHER" id="PTHR43322:SF5">
    <property type="entry name" value="1-DEOXY-D-XYLULOSE-5-PHOSPHATE SYNTHASE, CHLOROPLASTIC"/>
    <property type="match status" value="1"/>
</dbReference>
<dbReference type="Gene3D" id="3.40.50.920">
    <property type="match status" value="1"/>
</dbReference>
<dbReference type="InterPro" id="IPR020826">
    <property type="entry name" value="Transketolase_BS"/>
</dbReference>
<evidence type="ECO:0000256" key="8">
    <source>
        <dbReference type="ARBA" id="ARBA00023052"/>
    </source>
</evidence>
<dbReference type="CDD" id="cd02007">
    <property type="entry name" value="TPP_DXS"/>
    <property type="match status" value="1"/>
</dbReference>
<evidence type="ECO:0000256" key="5">
    <source>
        <dbReference type="ARBA" id="ARBA00022723"/>
    </source>
</evidence>
<keyword evidence="8 10" id="KW-0786">Thiamine pyrophosphate</keyword>
<dbReference type="GO" id="GO:0005829">
    <property type="term" value="C:cytosol"/>
    <property type="evidence" value="ECO:0007669"/>
    <property type="project" value="TreeGrafter"/>
</dbReference>
<evidence type="ECO:0000256" key="6">
    <source>
        <dbReference type="ARBA" id="ARBA00022842"/>
    </source>
</evidence>
<feature type="binding site" evidence="10">
    <location>
        <position position="176"/>
    </location>
    <ligand>
        <name>Mg(2+)</name>
        <dbReference type="ChEBI" id="CHEBI:18420"/>
    </ligand>
</feature>
<dbReference type="InterPro" id="IPR033248">
    <property type="entry name" value="Transketolase_C"/>
</dbReference>
<protein>
    <recommendedName>
        <fullName evidence="10">1-deoxy-D-xylulose-5-phosphate synthase</fullName>
        <ecNumber evidence="10">2.2.1.7</ecNumber>
    </recommendedName>
    <alternativeName>
        <fullName evidence="10">1-deoxyxylulose-5-phosphate synthase</fullName>
        <shortName evidence="10">DXP synthase</shortName>
        <shortName evidence="10">DXPS</shortName>
    </alternativeName>
</protein>
<dbReference type="AlphaFoldDB" id="A0A9E2NSQ4"/>
<evidence type="ECO:0000259" key="11">
    <source>
        <dbReference type="SMART" id="SM00861"/>
    </source>
</evidence>
<feature type="binding site" evidence="10">
    <location>
        <position position="146"/>
    </location>
    <ligand>
        <name>Mg(2+)</name>
        <dbReference type="ChEBI" id="CHEBI:18420"/>
    </ligand>
</feature>
<keyword evidence="6 10" id="KW-0460">Magnesium</keyword>
<accession>A0A9E2NSQ4</accession>
<dbReference type="SUPFAM" id="SSF52922">
    <property type="entry name" value="TK C-terminal domain-like"/>
    <property type="match status" value="1"/>
</dbReference>
<comment type="similarity">
    <text evidence="2 10">Belongs to the transketolase family. DXPS subfamily.</text>
</comment>
<reference evidence="12" key="2">
    <citation type="submission" date="2021-04" db="EMBL/GenBank/DDBJ databases">
        <authorList>
            <person name="Gilroy R."/>
        </authorList>
    </citation>
    <scope>NUCLEOTIDE SEQUENCE</scope>
    <source>
        <strain evidence="12">687</strain>
    </source>
</reference>
<dbReference type="EMBL" id="JAHLFG010000089">
    <property type="protein sequence ID" value="MBU3827433.1"/>
    <property type="molecule type" value="Genomic_DNA"/>
</dbReference>
<comment type="cofactor">
    <cofactor evidence="10">
        <name>thiamine diphosphate</name>
        <dbReference type="ChEBI" id="CHEBI:58937"/>
    </cofactor>
    <text evidence="10">Binds 1 thiamine pyrophosphate per subunit.</text>
</comment>
<dbReference type="GO" id="GO:0000287">
    <property type="term" value="F:magnesium ion binding"/>
    <property type="evidence" value="ECO:0007669"/>
    <property type="project" value="UniProtKB-UniRule"/>
</dbReference>
<dbReference type="Pfam" id="PF02780">
    <property type="entry name" value="Transketolase_C"/>
    <property type="match status" value="1"/>
</dbReference>
<evidence type="ECO:0000256" key="7">
    <source>
        <dbReference type="ARBA" id="ARBA00022977"/>
    </source>
</evidence>
<dbReference type="Pfam" id="PF02779">
    <property type="entry name" value="Transket_pyr"/>
    <property type="match status" value="1"/>
</dbReference>
<proteinExistence type="inferred from homology"/>
<feature type="domain" description="Transketolase-like pyrimidine-binding" evidence="11">
    <location>
        <begin position="314"/>
        <end position="477"/>
    </location>
</feature>
<gene>
    <name evidence="10 12" type="primary">dxs</name>
    <name evidence="12" type="ORF">IAA31_08125</name>
</gene>
<dbReference type="Gene3D" id="3.40.50.970">
    <property type="match status" value="2"/>
</dbReference>
<keyword evidence="9 10" id="KW-0414">Isoprene biosynthesis</keyword>
<dbReference type="Proteomes" id="UP000824150">
    <property type="component" value="Unassembled WGS sequence"/>
</dbReference>
<feature type="binding site" evidence="10">
    <location>
        <position position="176"/>
    </location>
    <ligand>
        <name>thiamine diphosphate</name>
        <dbReference type="ChEBI" id="CHEBI:58937"/>
    </ligand>
</feature>
<dbReference type="FunFam" id="3.40.50.970:FF:000005">
    <property type="entry name" value="1-deoxy-D-xylulose-5-phosphate synthase"/>
    <property type="match status" value="1"/>
</dbReference>
<sequence length="634" mass="68393">MAELLDSIHDTADVRRLEKKQLPQLCAEVRHCLIDTVSKTAGHLASGLGVVELTVALHYVFDTPHDKIIWDVGHQAYPHKILTGHRQELATIRQHHGLHAFIWRGETPYDVLSTGHASTSIGSALGLALAARAQGIKEHVVAVIGDGSLTGGMAFEALNHAGTFKDLNLLVILNDNEMSISENVGSLAQSLAEVLANPHYVKLVEGGKRVLTKLPALRDFALRAQEHVKGMVMPGTLFEELGFNYIGPVDGNDVVRLSSLLEKVKDLPGLQFLHVVTRKGKGYAPAERDPICYHGVPAFDPDAGVPQTPHPNDKSFSRAFGNWLCAAAKRDEKVVGITPAMRIGSAMDEFAKLFPDRFYDVAIAEQHALVLASGLAAGGMHPVVAIYSSFLQRAYDSVIHDVAIQDLPIVLAIDRAGVVGPDGPTHQGAFDIAYLRTVPNLTLLAPATRDELNLMLDFALALGHPCAVRYPRMNGWQSLTEIAGPKEEPLVLGKSQILYDPHKPQACAVIAVGAQAAELLPYAKEQGFILVNLRFIKPLDTALLATLAARCATIVTVEDGALLGGVGEEIGRILLEHGFKGRFKALGLPDVFLMEGTRAEVLADAGLTAKQICAQLTALELTNSMNKEEQYAVI</sequence>
<name>A0A9E2NSQ4_9GAMM</name>
<comment type="catalytic activity">
    <reaction evidence="10">
        <text>D-glyceraldehyde 3-phosphate + pyruvate + H(+) = 1-deoxy-D-xylulose 5-phosphate + CO2</text>
        <dbReference type="Rhea" id="RHEA:12605"/>
        <dbReference type="ChEBI" id="CHEBI:15361"/>
        <dbReference type="ChEBI" id="CHEBI:15378"/>
        <dbReference type="ChEBI" id="CHEBI:16526"/>
        <dbReference type="ChEBI" id="CHEBI:57792"/>
        <dbReference type="ChEBI" id="CHEBI:59776"/>
        <dbReference type="EC" id="2.2.1.7"/>
    </reaction>
</comment>
<dbReference type="PANTHER" id="PTHR43322">
    <property type="entry name" value="1-D-DEOXYXYLULOSE 5-PHOSPHATE SYNTHASE-RELATED"/>
    <property type="match status" value="1"/>
</dbReference>
<dbReference type="InterPro" id="IPR005477">
    <property type="entry name" value="Dxylulose-5-P_synthase"/>
</dbReference>
<evidence type="ECO:0000256" key="2">
    <source>
        <dbReference type="ARBA" id="ARBA00011081"/>
    </source>
</evidence>
<comment type="subunit">
    <text evidence="3 10">Homodimer.</text>
</comment>
<dbReference type="GO" id="GO:0008661">
    <property type="term" value="F:1-deoxy-D-xylulose-5-phosphate synthase activity"/>
    <property type="evidence" value="ECO:0007669"/>
    <property type="project" value="UniProtKB-UniRule"/>
</dbReference>
<dbReference type="NCBIfam" id="TIGR00204">
    <property type="entry name" value="dxs"/>
    <property type="match status" value="1"/>
</dbReference>
<evidence type="ECO:0000256" key="1">
    <source>
        <dbReference type="ARBA" id="ARBA00004980"/>
    </source>
</evidence>
<evidence type="ECO:0000256" key="3">
    <source>
        <dbReference type="ARBA" id="ARBA00011738"/>
    </source>
</evidence>
<feature type="binding site" evidence="10">
    <location>
        <position position="74"/>
    </location>
    <ligand>
        <name>thiamine diphosphate</name>
        <dbReference type="ChEBI" id="CHEBI:58937"/>
    </ligand>
</feature>